<dbReference type="Proteomes" id="UP000192783">
    <property type="component" value="Unassembled WGS sequence"/>
</dbReference>
<feature type="compositionally biased region" description="Low complexity" evidence="1">
    <location>
        <begin position="1"/>
        <end position="15"/>
    </location>
</feature>
<organism evidence="2 3">
    <name type="scientific">Desulfacinum hydrothermale DSM 13146</name>
    <dbReference type="NCBI Taxonomy" id="1121390"/>
    <lineage>
        <taxon>Bacteria</taxon>
        <taxon>Pseudomonadati</taxon>
        <taxon>Thermodesulfobacteriota</taxon>
        <taxon>Syntrophobacteria</taxon>
        <taxon>Syntrophobacterales</taxon>
        <taxon>Syntrophobacteraceae</taxon>
        <taxon>Desulfacinum</taxon>
    </lineage>
</organism>
<feature type="region of interest" description="Disordered" evidence="1">
    <location>
        <begin position="205"/>
        <end position="228"/>
    </location>
</feature>
<proteinExistence type="predicted"/>
<name>A0A1W1XCY2_9BACT</name>
<evidence type="ECO:0000313" key="3">
    <source>
        <dbReference type="Proteomes" id="UP000192783"/>
    </source>
</evidence>
<reference evidence="2 3" key="1">
    <citation type="submission" date="2017-04" db="EMBL/GenBank/DDBJ databases">
        <authorList>
            <person name="Afonso C.L."/>
            <person name="Miller P.J."/>
            <person name="Scott M.A."/>
            <person name="Spackman E."/>
            <person name="Goraichik I."/>
            <person name="Dimitrov K.M."/>
            <person name="Suarez D.L."/>
            <person name="Swayne D.E."/>
        </authorList>
    </citation>
    <scope>NUCLEOTIDE SEQUENCE [LARGE SCALE GENOMIC DNA]</scope>
    <source>
        <strain evidence="2 3">DSM 13146</strain>
    </source>
</reference>
<feature type="region of interest" description="Disordered" evidence="1">
    <location>
        <begin position="1"/>
        <end position="45"/>
    </location>
</feature>
<protein>
    <submittedName>
        <fullName evidence="2">Uncharacterized protein</fullName>
    </submittedName>
</protein>
<evidence type="ECO:0000313" key="2">
    <source>
        <dbReference type="EMBL" id="SMC21341.1"/>
    </source>
</evidence>
<dbReference type="AlphaFoldDB" id="A0A1W1XCY2"/>
<feature type="compositionally biased region" description="Basic and acidic residues" evidence="1">
    <location>
        <begin position="205"/>
        <end position="216"/>
    </location>
</feature>
<sequence>MRGRSSPSSRQTASSLHPSTQAPQALHTSWPQSGPQCPADHQIHDLGLGTGIGAIRRHDPESLEHSQRLFDPIVQESPDISFFQQRFQFLGQPMIFHRSVGKPTGPKQWSSWNPLTTRSICLTKRFRQTFTWASRTVLERPRRASCSTRFRTRLHTKKGTRDHKSRPTDINLLVEPWGKRRYVEAVFAGRWSRRPERMAWMACGREDDRETARDPTQKIPSPLSHATC</sequence>
<accession>A0A1W1XCY2</accession>
<dbReference type="EMBL" id="FWXF01000004">
    <property type="protein sequence ID" value="SMC21341.1"/>
    <property type="molecule type" value="Genomic_DNA"/>
</dbReference>
<keyword evidence="3" id="KW-1185">Reference proteome</keyword>
<evidence type="ECO:0000256" key="1">
    <source>
        <dbReference type="SAM" id="MobiDB-lite"/>
    </source>
</evidence>
<gene>
    <name evidence="2" type="ORF">SAMN02746041_01188</name>
</gene>
<feature type="compositionally biased region" description="Polar residues" evidence="1">
    <location>
        <begin position="16"/>
        <end position="35"/>
    </location>
</feature>